<proteinExistence type="predicted"/>
<dbReference type="EMBL" id="PNBA02000002">
    <property type="protein sequence ID" value="KAG6434517.1"/>
    <property type="molecule type" value="Genomic_DNA"/>
</dbReference>
<evidence type="ECO:0000313" key="2">
    <source>
        <dbReference type="Proteomes" id="UP000298416"/>
    </source>
</evidence>
<organism evidence="1">
    <name type="scientific">Salvia splendens</name>
    <name type="common">Scarlet sage</name>
    <dbReference type="NCBI Taxonomy" id="180675"/>
    <lineage>
        <taxon>Eukaryota</taxon>
        <taxon>Viridiplantae</taxon>
        <taxon>Streptophyta</taxon>
        <taxon>Embryophyta</taxon>
        <taxon>Tracheophyta</taxon>
        <taxon>Spermatophyta</taxon>
        <taxon>Magnoliopsida</taxon>
        <taxon>eudicotyledons</taxon>
        <taxon>Gunneridae</taxon>
        <taxon>Pentapetalae</taxon>
        <taxon>asterids</taxon>
        <taxon>lamiids</taxon>
        <taxon>Lamiales</taxon>
        <taxon>Lamiaceae</taxon>
        <taxon>Nepetoideae</taxon>
        <taxon>Mentheae</taxon>
        <taxon>Salviinae</taxon>
        <taxon>Salvia</taxon>
        <taxon>Salvia subgen. Calosphace</taxon>
        <taxon>core Calosphace</taxon>
    </lineage>
</organism>
<comment type="caution">
    <text evidence="1">The sequence shown here is derived from an EMBL/GenBank/DDBJ whole genome shotgun (WGS) entry which is preliminary data.</text>
</comment>
<gene>
    <name evidence="1" type="ORF">SASPL_106154</name>
</gene>
<reference evidence="1" key="2">
    <citation type="submission" date="2020-08" db="EMBL/GenBank/DDBJ databases">
        <title>Plant Genome Project.</title>
        <authorList>
            <person name="Zhang R.-G."/>
        </authorList>
    </citation>
    <scope>NUCLEOTIDE SEQUENCE</scope>
    <source>
        <strain evidence="1">Huo1</strain>
        <tissue evidence="1">Leaf</tissue>
    </source>
</reference>
<protein>
    <submittedName>
        <fullName evidence="1">Uncharacterized protein</fullName>
    </submittedName>
</protein>
<evidence type="ECO:0000313" key="1">
    <source>
        <dbReference type="EMBL" id="KAG6434517.1"/>
    </source>
</evidence>
<dbReference type="Proteomes" id="UP000298416">
    <property type="component" value="Unassembled WGS sequence"/>
</dbReference>
<name>A0A8X9A9Z8_SALSN</name>
<dbReference type="AlphaFoldDB" id="A0A8X9A9Z8"/>
<accession>A0A8X9A9Z8</accession>
<reference evidence="1" key="1">
    <citation type="submission" date="2018-01" db="EMBL/GenBank/DDBJ databases">
        <authorList>
            <person name="Mao J.F."/>
        </authorList>
    </citation>
    <scope>NUCLEOTIDE SEQUENCE</scope>
    <source>
        <strain evidence="1">Huo1</strain>
        <tissue evidence="1">Leaf</tissue>
    </source>
</reference>
<sequence>MQHEWSNTFKDNGGIWLTRLTQSFSPSLPMQTSLKISLSPQFTLVSQCASLGDRAQVEQLVQYIAILRGIFRLPTLTGEVVVKVEGMVWCMQPGQKVVLKKKGTSRVLEDHVNSVLRYSEVLYKQSKGIMSTQRELSEVQALMKENLAQGIALLQSSY</sequence>
<keyword evidence="2" id="KW-1185">Reference proteome</keyword>